<evidence type="ECO:0000313" key="20">
    <source>
        <dbReference type="Proteomes" id="UP000005226"/>
    </source>
</evidence>
<dbReference type="FunFam" id="2.60.40.10:FF:000004">
    <property type="entry name" value="DCC isoform 1"/>
    <property type="match status" value="2"/>
</dbReference>
<keyword evidence="10" id="KW-0325">Glycoprotein</keyword>
<evidence type="ECO:0000256" key="11">
    <source>
        <dbReference type="ARBA" id="ARBA00023288"/>
    </source>
</evidence>
<dbReference type="SMART" id="SM00409">
    <property type="entry name" value="IG"/>
    <property type="match status" value="6"/>
</dbReference>
<feature type="domain" description="Fibronectin type-III" evidence="18">
    <location>
        <begin position="558"/>
        <end position="656"/>
    </location>
</feature>
<evidence type="ECO:0000256" key="9">
    <source>
        <dbReference type="ARBA" id="ARBA00023157"/>
    </source>
</evidence>
<dbReference type="Gene3D" id="2.60.40.10">
    <property type="entry name" value="Immunoglobulins"/>
    <property type="match status" value="9"/>
</dbReference>
<dbReference type="Pfam" id="PF00041">
    <property type="entry name" value="fn3"/>
    <property type="match status" value="1"/>
</dbReference>
<feature type="domain" description="Ig-like" evidence="17">
    <location>
        <begin position="1"/>
        <end position="88"/>
    </location>
</feature>
<gene>
    <name evidence="19" type="primary">LOC101079126</name>
</gene>
<dbReference type="SUPFAM" id="SSF48726">
    <property type="entry name" value="Immunoglobulin"/>
    <property type="match status" value="6"/>
</dbReference>
<keyword evidence="6" id="KW-0677">Repeat</keyword>
<evidence type="ECO:0000256" key="6">
    <source>
        <dbReference type="ARBA" id="ARBA00022737"/>
    </source>
</evidence>
<dbReference type="Ensembl" id="ENSTRUT00000068514.1">
    <property type="protein sequence ID" value="ENSTRUP00000070925.1"/>
    <property type="gene ID" value="ENSTRUG00000012648.3"/>
</dbReference>
<keyword evidence="9" id="KW-1015">Disulfide bond</keyword>
<feature type="domain" description="Fibronectin type-III" evidence="18">
    <location>
        <begin position="661"/>
        <end position="758"/>
    </location>
</feature>
<accession>A0A674NCK0</accession>
<keyword evidence="11" id="KW-0449">Lipoprotein</keyword>
<feature type="domain" description="Fibronectin type-III" evidence="18">
    <location>
        <begin position="759"/>
        <end position="850"/>
    </location>
</feature>
<feature type="domain" description="Ig-like" evidence="17">
    <location>
        <begin position="368"/>
        <end position="457"/>
    </location>
</feature>
<dbReference type="GO" id="GO:0005886">
    <property type="term" value="C:plasma membrane"/>
    <property type="evidence" value="ECO:0007669"/>
    <property type="project" value="UniProtKB-SubCell"/>
</dbReference>
<dbReference type="InterPro" id="IPR003599">
    <property type="entry name" value="Ig_sub"/>
</dbReference>
<dbReference type="FunFam" id="2.60.40.10:FF:000035">
    <property type="entry name" value="Contactin 1"/>
    <property type="match status" value="1"/>
</dbReference>
<evidence type="ECO:0000259" key="18">
    <source>
        <dbReference type="PROSITE" id="PS50853"/>
    </source>
</evidence>
<dbReference type="FunFam" id="2.60.40.10:FF:000600">
    <property type="entry name" value="Contactin 2"/>
    <property type="match status" value="1"/>
</dbReference>
<dbReference type="PROSITE" id="PS50835">
    <property type="entry name" value="IG_LIKE"/>
    <property type="match status" value="6"/>
</dbReference>
<dbReference type="SMART" id="SM00408">
    <property type="entry name" value="IGc2"/>
    <property type="match status" value="6"/>
</dbReference>
<dbReference type="GeneTree" id="ENSGT00940000164703"/>
<dbReference type="InterPro" id="IPR013783">
    <property type="entry name" value="Ig-like_fold"/>
</dbReference>
<dbReference type="PANTHER" id="PTHR44170">
    <property type="entry name" value="PROTEIN SIDEKICK"/>
    <property type="match status" value="1"/>
</dbReference>
<evidence type="ECO:0000256" key="8">
    <source>
        <dbReference type="ARBA" id="ARBA00023136"/>
    </source>
</evidence>
<dbReference type="FunFam" id="2.60.40.10:FF:000047">
    <property type="entry name" value="Contactin 1"/>
    <property type="match status" value="1"/>
</dbReference>
<evidence type="ECO:0000313" key="19">
    <source>
        <dbReference type="Ensembl" id="ENSTRUP00000070925.1"/>
    </source>
</evidence>
<reference evidence="19" key="2">
    <citation type="submission" date="2025-08" db="UniProtKB">
        <authorList>
            <consortium name="Ensembl"/>
        </authorList>
    </citation>
    <scope>IDENTIFICATION</scope>
</reference>
<proteinExistence type="inferred from homology"/>
<evidence type="ECO:0000256" key="1">
    <source>
        <dbReference type="ARBA" id="ARBA00004609"/>
    </source>
</evidence>
<dbReference type="InterPro" id="IPR013098">
    <property type="entry name" value="Ig_I-set"/>
</dbReference>
<evidence type="ECO:0000256" key="2">
    <source>
        <dbReference type="ARBA" id="ARBA00009812"/>
    </source>
</evidence>
<keyword evidence="12" id="KW-0393">Immunoglobulin domain</keyword>
<keyword evidence="20" id="KW-1185">Reference proteome</keyword>
<dbReference type="GO" id="GO:0007411">
    <property type="term" value="P:axon guidance"/>
    <property type="evidence" value="ECO:0007669"/>
    <property type="project" value="TreeGrafter"/>
</dbReference>
<keyword evidence="3" id="KW-1003">Cell membrane</keyword>
<dbReference type="SUPFAM" id="SSF49265">
    <property type="entry name" value="Fibronectin type III"/>
    <property type="match status" value="2"/>
</dbReference>
<evidence type="ECO:0000256" key="14">
    <source>
        <dbReference type="ARBA" id="ARBA00072737"/>
    </source>
</evidence>
<dbReference type="GO" id="GO:0098552">
    <property type="term" value="C:side of membrane"/>
    <property type="evidence" value="ECO:0007669"/>
    <property type="project" value="UniProtKB-KW"/>
</dbReference>
<dbReference type="GO" id="GO:0007420">
    <property type="term" value="P:brain development"/>
    <property type="evidence" value="ECO:0007669"/>
    <property type="project" value="TreeGrafter"/>
</dbReference>
<reference evidence="19" key="3">
    <citation type="submission" date="2025-09" db="UniProtKB">
        <authorList>
            <consortium name="Ensembl"/>
        </authorList>
    </citation>
    <scope>IDENTIFICATION</scope>
</reference>
<dbReference type="Pfam" id="PF13927">
    <property type="entry name" value="Ig_3"/>
    <property type="match status" value="2"/>
</dbReference>
<evidence type="ECO:0000259" key="17">
    <source>
        <dbReference type="PROSITE" id="PS50835"/>
    </source>
</evidence>
<feature type="region of interest" description="Disordered" evidence="16">
    <location>
        <begin position="644"/>
        <end position="672"/>
    </location>
</feature>
<evidence type="ECO:0000256" key="16">
    <source>
        <dbReference type="SAM" id="MobiDB-lite"/>
    </source>
</evidence>
<dbReference type="InterPro" id="IPR003598">
    <property type="entry name" value="Ig_sub2"/>
</dbReference>
<dbReference type="Proteomes" id="UP000005226">
    <property type="component" value="Chromosome 3"/>
</dbReference>
<reference evidence="19 20" key="1">
    <citation type="journal article" date="2011" name="Genome Biol. Evol.">
        <title>Integration of the genetic map and genome assembly of fugu facilitates insights into distinct features of genome evolution in teleosts and mammals.</title>
        <authorList>
            <person name="Kai W."/>
            <person name="Kikuchi K."/>
            <person name="Tohari S."/>
            <person name="Chew A.K."/>
            <person name="Tay A."/>
            <person name="Fujiwara A."/>
            <person name="Hosoya S."/>
            <person name="Suetake H."/>
            <person name="Naruse K."/>
            <person name="Brenner S."/>
            <person name="Suzuki Y."/>
            <person name="Venkatesh B."/>
        </authorList>
    </citation>
    <scope>NUCLEOTIDE SEQUENCE [LARGE SCALE GENOMIC DNA]</scope>
</reference>
<dbReference type="FunFam" id="2.60.40.10:FF:000005">
    <property type="entry name" value="Neuronal cell adhesion molecule"/>
    <property type="match status" value="1"/>
</dbReference>
<name>A0A674NCK0_TAKRU</name>
<protein>
    <recommendedName>
        <fullName evidence="14">Contactin-2</fullName>
    </recommendedName>
    <alternativeName>
        <fullName evidence="15">Axonin-1</fullName>
    </alternativeName>
</protein>
<sequence length="962" mass="104332">MEPGDLFIPVDTIEEEATLTCDAKGVPPPQYRWSLNGTLINLGLDRRRRLSGGNLIISSLDRYQDVGMYQCMAFNAAGAILSRRASLQFAYLDHFKVHTRSAVSVREGQGVVLLCGTPTSSGDLTYAWVFNEYPYFVQQDNRRFVSQQTGNLYVAKVEPSDVGNYTCVVTNSVTKGKVHSSPTPKIEVNFPDNVSAARGSTVTLECFALGNPVPEITWKRANGVPFPSKVKMKYSNAVLEIPSFQQDDTGGYECVAENRMGKNTATGRLCVSVPSAKPQWIQAVKDAALAIEERLHWECRANGKPKPSYTWLKNGQQLLSGDRITVVDGVLSVSALALSDAGMYQCVAENKHGVIYFAAELMVLASPPDFTGNVLRALLKAKAGTTVTLECKPQAYPVASILWKKGNLPIHINDRVTLSPDGTLRLANVSKSDAGGYTCFARNRFGMSSTTGRLLVTDPTRITQGPVDMEIIVGESIVLPCQVASDPVLDVSFSWAFNGQLIAKGDGHFELVGGRTAGDLMIRNIQLYHAGKYICVVDTDVESLSAVAILIVKGPPSPPDSVTVEEVTDSTAQLAWSRGRDNGSPIANYFIQTRTPFTVGWQRVNTVPEIIDGNTLTATVVDLNAWVEYEFRVLARNSVGVGEPSPVSVRTRTEDAVPDAAPGDVGGGGGSRSELVITWEPVPEELQNGESFGYIIAFRAFGEVSWTHVATSAPGASRYVYRNDSIAPFSPFHVKVGTYNSKGQGPFSPVVTIYSAEIGKERILATILNVSGEGQRHFGPISFLRLHQVVYWEDDTKPETMGKVRVPWNQTVVTVSGLAANTQFFLTVSAFNTAGTGPFLPAINVTTKKPPPAQPPMNIEWTLIGSQLSLYWEPVAATESESEVTGYKVSVMLPDLLALGCPSVNSVCHLCPPPMDFYGDGASCQVNRSAKSYVARSKWGGSGGLIWKTLEGIHNKCLHAYQ</sequence>
<feature type="domain" description="Ig-like" evidence="17">
    <location>
        <begin position="184"/>
        <end position="272"/>
    </location>
</feature>
<dbReference type="InterPro" id="IPR036179">
    <property type="entry name" value="Ig-like_dom_sf"/>
</dbReference>
<dbReference type="SMART" id="SM00060">
    <property type="entry name" value="FN3"/>
    <property type="match status" value="3"/>
</dbReference>
<dbReference type="PROSITE" id="PS50853">
    <property type="entry name" value="FN3"/>
    <property type="match status" value="3"/>
</dbReference>
<dbReference type="AlphaFoldDB" id="A0A674NCK0"/>
<feature type="domain" description="Ig-like" evidence="17">
    <location>
        <begin position="278"/>
        <end position="362"/>
    </location>
</feature>
<keyword evidence="8" id="KW-0472">Membrane</keyword>
<dbReference type="FunFam" id="2.60.40.10:FF:000064">
    <property type="entry name" value="Contactin 1"/>
    <property type="match status" value="1"/>
</dbReference>
<evidence type="ECO:0000256" key="7">
    <source>
        <dbReference type="ARBA" id="ARBA00022889"/>
    </source>
</evidence>
<comment type="subunit">
    <text evidence="13">Interacts with PTPRG.</text>
</comment>
<evidence type="ECO:0000256" key="4">
    <source>
        <dbReference type="ARBA" id="ARBA00022622"/>
    </source>
</evidence>
<comment type="similarity">
    <text evidence="2">Belongs to the immunoglobulin superfamily. Contactin family.</text>
</comment>
<feature type="domain" description="Ig-like" evidence="17">
    <location>
        <begin position="93"/>
        <end position="179"/>
    </location>
</feature>
<feature type="domain" description="Ig-like" evidence="17">
    <location>
        <begin position="459"/>
        <end position="545"/>
    </location>
</feature>
<dbReference type="FunFam" id="2.60.40.10:FF:000052">
    <property type="entry name" value="Contactin 1"/>
    <property type="match status" value="1"/>
</dbReference>
<dbReference type="GO" id="GO:0098632">
    <property type="term" value="F:cell-cell adhesion mediator activity"/>
    <property type="evidence" value="ECO:0007669"/>
    <property type="project" value="TreeGrafter"/>
</dbReference>
<keyword evidence="5" id="KW-0732">Signal</keyword>
<dbReference type="InterPro" id="IPR007110">
    <property type="entry name" value="Ig-like_dom"/>
</dbReference>
<evidence type="ECO:0000256" key="15">
    <source>
        <dbReference type="ARBA" id="ARBA00082464"/>
    </source>
</evidence>
<dbReference type="Pfam" id="PF07679">
    <property type="entry name" value="I-set"/>
    <property type="match status" value="4"/>
</dbReference>
<dbReference type="CDD" id="cd00063">
    <property type="entry name" value="FN3"/>
    <property type="match status" value="3"/>
</dbReference>
<dbReference type="InterPro" id="IPR003961">
    <property type="entry name" value="FN3_dom"/>
</dbReference>
<evidence type="ECO:0000256" key="12">
    <source>
        <dbReference type="ARBA" id="ARBA00023319"/>
    </source>
</evidence>
<comment type="subcellular location">
    <subcellularLocation>
        <location evidence="1">Cell membrane</location>
        <topology evidence="1">Lipid-anchor</topology>
        <topology evidence="1">GPI-anchor</topology>
    </subcellularLocation>
</comment>
<evidence type="ECO:0000256" key="3">
    <source>
        <dbReference type="ARBA" id="ARBA00022475"/>
    </source>
</evidence>
<organism evidence="19 20">
    <name type="scientific">Takifugu rubripes</name>
    <name type="common">Japanese pufferfish</name>
    <name type="synonym">Fugu rubripes</name>
    <dbReference type="NCBI Taxonomy" id="31033"/>
    <lineage>
        <taxon>Eukaryota</taxon>
        <taxon>Metazoa</taxon>
        <taxon>Chordata</taxon>
        <taxon>Craniata</taxon>
        <taxon>Vertebrata</taxon>
        <taxon>Euteleostomi</taxon>
        <taxon>Actinopterygii</taxon>
        <taxon>Neopterygii</taxon>
        <taxon>Teleostei</taxon>
        <taxon>Neoteleostei</taxon>
        <taxon>Acanthomorphata</taxon>
        <taxon>Eupercaria</taxon>
        <taxon>Tetraodontiformes</taxon>
        <taxon>Tetradontoidea</taxon>
        <taxon>Tetraodontidae</taxon>
        <taxon>Takifugu</taxon>
    </lineage>
</organism>
<evidence type="ECO:0000256" key="13">
    <source>
        <dbReference type="ARBA" id="ARBA00038703"/>
    </source>
</evidence>
<dbReference type="GO" id="GO:0030424">
    <property type="term" value="C:axon"/>
    <property type="evidence" value="ECO:0007669"/>
    <property type="project" value="TreeGrafter"/>
</dbReference>
<dbReference type="PANTHER" id="PTHR44170:SF18">
    <property type="entry name" value="CONTACTIN 3B-RELATED"/>
    <property type="match status" value="1"/>
</dbReference>
<evidence type="ECO:0000256" key="5">
    <source>
        <dbReference type="ARBA" id="ARBA00022729"/>
    </source>
</evidence>
<keyword evidence="7" id="KW-0130">Cell adhesion</keyword>
<keyword evidence="4" id="KW-0336">GPI-anchor</keyword>
<dbReference type="InterPro" id="IPR036116">
    <property type="entry name" value="FN3_sf"/>
</dbReference>
<evidence type="ECO:0000256" key="10">
    <source>
        <dbReference type="ARBA" id="ARBA00023180"/>
    </source>
</evidence>